<evidence type="ECO:0008006" key="3">
    <source>
        <dbReference type="Google" id="ProtNLM"/>
    </source>
</evidence>
<dbReference type="Proteomes" id="UP001499987">
    <property type="component" value="Unassembled WGS sequence"/>
</dbReference>
<comment type="caution">
    <text evidence="1">The sequence shown here is derived from an EMBL/GenBank/DDBJ whole genome shotgun (WGS) entry which is preliminary data.</text>
</comment>
<protein>
    <recommendedName>
        <fullName evidence="3">DUF3303 domain-containing protein</fullName>
    </recommendedName>
</protein>
<name>A0ABN1TRH2_9ACTN</name>
<gene>
    <name evidence="1" type="ORF">GCM10009663_47590</name>
</gene>
<evidence type="ECO:0000313" key="2">
    <source>
        <dbReference type="Proteomes" id="UP001499987"/>
    </source>
</evidence>
<accession>A0ABN1TRH2</accession>
<keyword evidence="2" id="KW-1185">Reference proteome</keyword>
<sequence>MRMLVQASIDTERANAVIAEGKMPETMEQILTVLKPEAAYFYPLHGRRGLVMVVDVTDEADLIPLVEPLWMEMGADVEVAPCLTAQELQAGLARLTARS</sequence>
<evidence type="ECO:0000313" key="1">
    <source>
        <dbReference type="EMBL" id="GAA1099317.1"/>
    </source>
</evidence>
<proteinExistence type="predicted"/>
<organism evidence="1 2">
    <name type="scientific">Kitasatospora arboriphila</name>
    <dbReference type="NCBI Taxonomy" id="258052"/>
    <lineage>
        <taxon>Bacteria</taxon>
        <taxon>Bacillati</taxon>
        <taxon>Actinomycetota</taxon>
        <taxon>Actinomycetes</taxon>
        <taxon>Kitasatosporales</taxon>
        <taxon>Streptomycetaceae</taxon>
        <taxon>Kitasatospora</taxon>
    </lineage>
</organism>
<dbReference type="RefSeq" id="WP_344625690.1">
    <property type="nucleotide sequence ID" value="NZ_BAAALD010000050.1"/>
</dbReference>
<reference evidence="1 2" key="1">
    <citation type="journal article" date="2019" name="Int. J. Syst. Evol. Microbiol.">
        <title>The Global Catalogue of Microorganisms (GCM) 10K type strain sequencing project: providing services to taxonomists for standard genome sequencing and annotation.</title>
        <authorList>
            <consortium name="The Broad Institute Genomics Platform"/>
            <consortium name="The Broad Institute Genome Sequencing Center for Infectious Disease"/>
            <person name="Wu L."/>
            <person name="Ma J."/>
        </authorList>
    </citation>
    <scope>NUCLEOTIDE SEQUENCE [LARGE SCALE GENOMIC DNA]</scope>
    <source>
        <strain evidence="1 2">JCM 13002</strain>
    </source>
</reference>
<dbReference type="EMBL" id="BAAALD010000050">
    <property type="protein sequence ID" value="GAA1099317.1"/>
    <property type="molecule type" value="Genomic_DNA"/>
</dbReference>